<reference evidence="1 2" key="1">
    <citation type="journal article" date="2016" name="Nat. Commun.">
        <title>Thousands of microbial genomes shed light on interconnected biogeochemical processes in an aquifer system.</title>
        <authorList>
            <person name="Anantharaman K."/>
            <person name="Brown C.T."/>
            <person name="Hug L.A."/>
            <person name="Sharon I."/>
            <person name="Castelle C.J."/>
            <person name="Probst A.J."/>
            <person name="Thomas B.C."/>
            <person name="Singh A."/>
            <person name="Wilkins M.J."/>
            <person name="Karaoz U."/>
            <person name="Brodie E.L."/>
            <person name="Williams K.H."/>
            <person name="Hubbard S.S."/>
            <person name="Banfield J.F."/>
        </authorList>
    </citation>
    <scope>NUCLEOTIDE SEQUENCE [LARGE SCALE GENOMIC DNA]</scope>
</reference>
<gene>
    <name evidence="1" type="ORF">A3A34_03035</name>
</gene>
<dbReference type="EMBL" id="MFLU01000016">
    <property type="protein sequence ID" value="OGG73625.1"/>
    <property type="molecule type" value="Genomic_DNA"/>
</dbReference>
<organism evidence="1 2">
    <name type="scientific">Candidatus Kaiserbacteria bacterium RIFCSPLOWO2_01_FULL_50_24</name>
    <dbReference type="NCBI Taxonomy" id="1798507"/>
    <lineage>
        <taxon>Bacteria</taxon>
        <taxon>Candidatus Kaiseribacteriota</taxon>
    </lineage>
</organism>
<evidence type="ECO:0000313" key="1">
    <source>
        <dbReference type="EMBL" id="OGG73625.1"/>
    </source>
</evidence>
<sequence length="71" mass="7547">MTLANALASGLPADRVSPKALAVAQALANAGASLRREVRVQILSCPQNKSHRLQSLWQEDMIVSGKMATFG</sequence>
<dbReference type="AlphaFoldDB" id="A0A1F6EJ08"/>
<comment type="caution">
    <text evidence="1">The sequence shown here is derived from an EMBL/GenBank/DDBJ whole genome shotgun (WGS) entry which is preliminary data.</text>
</comment>
<accession>A0A1F6EJ08</accession>
<evidence type="ECO:0000313" key="2">
    <source>
        <dbReference type="Proteomes" id="UP000178587"/>
    </source>
</evidence>
<protein>
    <submittedName>
        <fullName evidence="1">Uncharacterized protein</fullName>
    </submittedName>
</protein>
<proteinExistence type="predicted"/>
<name>A0A1F6EJ08_9BACT</name>
<dbReference type="Proteomes" id="UP000178587">
    <property type="component" value="Unassembled WGS sequence"/>
</dbReference>